<proteinExistence type="predicted"/>
<name>A0ABX8QZ08_9ACTN</name>
<evidence type="ECO:0000313" key="4">
    <source>
        <dbReference type="Proteomes" id="UP001049518"/>
    </source>
</evidence>
<sequence length="179" mass="19269">MFPLAGAVRSNSTAPPSQTLLPALLSGIDERFHHSLRRELLDDVVPFDDLDAARAAVAGWVVDYNTRRPHQSLSMAYPADRFDTRTAQDEQELLPLRLPAAVRLATVPPARDPRPVAEPTDPNSLGEAAPCPSWSAIAAPSTGARCRCHGRSDRTTPHRHGRAGLCGFRLCRTFGGGGG</sequence>
<feature type="region of interest" description="Disordered" evidence="1">
    <location>
        <begin position="109"/>
        <end position="130"/>
    </location>
</feature>
<evidence type="ECO:0000256" key="1">
    <source>
        <dbReference type="SAM" id="MobiDB-lite"/>
    </source>
</evidence>
<evidence type="ECO:0000313" key="3">
    <source>
        <dbReference type="EMBL" id="QXJ24046.1"/>
    </source>
</evidence>
<keyword evidence="4" id="KW-1185">Reference proteome</keyword>
<dbReference type="InterPro" id="IPR001584">
    <property type="entry name" value="Integrase_cat-core"/>
</dbReference>
<accession>A0ABX8QZ08</accession>
<protein>
    <submittedName>
        <fullName evidence="3">Transposase</fullName>
    </submittedName>
</protein>
<dbReference type="InterPro" id="IPR012337">
    <property type="entry name" value="RNaseH-like_sf"/>
</dbReference>
<organism evidence="3 4">
    <name type="scientific">Actinomadura graeca</name>
    <dbReference type="NCBI Taxonomy" id="2750812"/>
    <lineage>
        <taxon>Bacteria</taxon>
        <taxon>Bacillati</taxon>
        <taxon>Actinomycetota</taxon>
        <taxon>Actinomycetes</taxon>
        <taxon>Streptosporangiales</taxon>
        <taxon>Thermomonosporaceae</taxon>
        <taxon>Actinomadura</taxon>
    </lineage>
</organism>
<dbReference type="SUPFAM" id="SSF53098">
    <property type="entry name" value="Ribonuclease H-like"/>
    <property type="match status" value="1"/>
</dbReference>
<dbReference type="EMBL" id="CP059572">
    <property type="protein sequence ID" value="QXJ24046.1"/>
    <property type="molecule type" value="Genomic_DNA"/>
</dbReference>
<dbReference type="Proteomes" id="UP001049518">
    <property type="component" value="Chromosome"/>
</dbReference>
<feature type="domain" description="Integrase catalytic" evidence="2">
    <location>
        <begin position="27"/>
        <end position="78"/>
    </location>
</feature>
<gene>
    <name evidence="3" type="ORF">AGRA3207_005296</name>
</gene>
<evidence type="ECO:0000259" key="2">
    <source>
        <dbReference type="Pfam" id="PF13683"/>
    </source>
</evidence>
<dbReference type="Pfam" id="PF13683">
    <property type="entry name" value="rve_3"/>
    <property type="match status" value="1"/>
</dbReference>
<reference evidence="3" key="1">
    <citation type="submission" date="2020-07" db="EMBL/GenBank/DDBJ databases">
        <authorList>
            <person name="Tarantini F.S."/>
            <person name="Hong K.W."/>
            <person name="Chan K.G."/>
        </authorList>
    </citation>
    <scope>NUCLEOTIDE SEQUENCE</scope>
    <source>
        <strain evidence="3">32-07</strain>
    </source>
</reference>